<dbReference type="PROSITE" id="PS51689">
    <property type="entry name" value="SAM_RNA_A_N6_MT"/>
    <property type="match status" value="1"/>
</dbReference>
<comment type="function">
    <text evidence="7">Specifically dimethylates two adjacent adenosines (A1518 and A1519) in the loop of a conserved hairpin near the 3'-end of 16S rRNA in the 30S particle. May play a critical role in biogenesis of 30S subunits.</text>
</comment>
<keyword evidence="4 7" id="KW-0808">Transferase</keyword>
<evidence type="ECO:0000256" key="7">
    <source>
        <dbReference type="HAMAP-Rule" id="MF_00607"/>
    </source>
</evidence>
<feature type="binding site" evidence="7 8">
    <location>
        <position position="121"/>
    </location>
    <ligand>
        <name>S-adenosyl-L-methionine</name>
        <dbReference type="ChEBI" id="CHEBI:59789"/>
    </ligand>
</feature>
<dbReference type="GO" id="GO:0052908">
    <property type="term" value="F:16S rRNA (adenine(1518)-N(6)/adenine(1519)-N(6))-dimethyltransferase activity"/>
    <property type="evidence" value="ECO:0007669"/>
    <property type="project" value="UniProtKB-EC"/>
</dbReference>
<dbReference type="PROSITE" id="PS01131">
    <property type="entry name" value="RRNA_A_DIMETH"/>
    <property type="match status" value="1"/>
</dbReference>
<gene>
    <name evidence="7 10" type="primary">rsmA</name>
    <name evidence="7" type="synonym">ksgA</name>
    <name evidence="10" type="ORF">J8C05_08200</name>
</gene>
<keyword evidence="11" id="KW-1185">Reference proteome</keyword>
<dbReference type="PANTHER" id="PTHR11727:SF7">
    <property type="entry name" value="DIMETHYLADENOSINE TRANSFERASE-RELATED"/>
    <property type="match status" value="1"/>
</dbReference>
<dbReference type="Gene3D" id="1.10.8.100">
    <property type="entry name" value="Ribosomal RNA adenine dimethylase-like, domain 2"/>
    <property type="match status" value="1"/>
</dbReference>
<organism evidence="10 11">
    <name type="scientific">Chloracidobacterium sp. N</name>
    <dbReference type="NCBI Taxonomy" id="2821540"/>
    <lineage>
        <taxon>Bacteria</taxon>
        <taxon>Pseudomonadati</taxon>
        <taxon>Acidobacteriota</taxon>
        <taxon>Terriglobia</taxon>
        <taxon>Terriglobales</taxon>
        <taxon>Acidobacteriaceae</taxon>
        <taxon>Chloracidobacterium</taxon>
        <taxon>Chloracidobacterium aggregatum</taxon>
    </lineage>
</organism>
<keyword evidence="6 7" id="KW-0694">RNA-binding</keyword>
<comment type="catalytic activity">
    <reaction evidence="7">
        <text>adenosine(1518)/adenosine(1519) in 16S rRNA + 4 S-adenosyl-L-methionine = N(6)-dimethyladenosine(1518)/N(6)-dimethyladenosine(1519) in 16S rRNA + 4 S-adenosyl-L-homocysteine + 4 H(+)</text>
        <dbReference type="Rhea" id="RHEA:19609"/>
        <dbReference type="Rhea" id="RHEA-COMP:10232"/>
        <dbReference type="Rhea" id="RHEA-COMP:10233"/>
        <dbReference type="ChEBI" id="CHEBI:15378"/>
        <dbReference type="ChEBI" id="CHEBI:57856"/>
        <dbReference type="ChEBI" id="CHEBI:59789"/>
        <dbReference type="ChEBI" id="CHEBI:74411"/>
        <dbReference type="ChEBI" id="CHEBI:74493"/>
        <dbReference type="EC" id="2.1.1.182"/>
    </reaction>
</comment>
<dbReference type="EC" id="2.1.1.182" evidence="7"/>
<evidence type="ECO:0000256" key="8">
    <source>
        <dbReference type="PROSITE-ProRule" id="PRU01026"/>
    </source>
</evidence>
<evidence type="ECO:0000313" key="10">
    <source>
        <dbReference type="EMBL" id="QUV93353.1"/>
    </source>
</evidence>
<evidence type="ECO:0000256" key="3">
    <source>
        <dbReference type="ARBA" id="ARBA00022603"/>
    </source>
</evidence>
<keyword evidence="2 7" id="KW-0698">rRNA processing</keyword>
<feature type="binding site" evidence="7 8">
    <location>
        <position position="47"/>
    </location>
    <ligand>
        <name>S-adenosyl-L-methionine</name>
        <dbReference type="ChEBI" id="CHEBI:59789"/>
    </ligand>
</feature>
<dbReference type="SUPFAM" id="SSF53335">
    <property type="entry name" value="S-adenosyl-L-methionine-dependent methyltransferases"/>
    <property type="match status" value="1"/>
</dbReference>
<dbReference type="InterPro" id="IPR020596">
    <property type="entry name" value="rRNA_Ade_Mease_Trfase_CS"/>
</dbReference>
<feature type="binding site" evidence="7 8">
    <location>
        <position position="22"/>
    </location>
    <ligand>
        <name>S-adenosyl-L-methionine</name>
        <dbReference type="ChEBI" id="CHEBI:59789"/>
    </ligand>
</feature>
<dbReference type="InterPro" id="IPR011530">
    <property type="entry name" value="rRNA_adenine_dimethylase"/>
</dbReference>
<accession>A0ABX8AXD4</accession>
<proteinExistence type="inferred from homology"/>
<keyword evidence="1 7" id="KW-0963">Cytoplasm</keyword>
<dbReference type="InterPro" id="IPR001737">
    <property type="entry name" value="KsgA/Erm"/>
</dbReference>
<evidence type="ECO:0000256" key="2">
    <source>
        <dbReference type="ARBA" id="ARBA00022552"/>
    </source>
</evidence>
<dbReference type="InterPro" id="IPR029063">
    <property type="entry name" value="SAM-dependent_MTases_sf"/>
</dbReference>
<dbReference type="Proteomes" id="UP000677668">
    <property type="component" value="Chromosome 1"/>
</dbReference>
<dbReference type="InterPro" id="IPR023165">
    <property type="entry name" value="rRNA_Ade_diMease-like_C"/>
</dbReference>
<evidence type="ECO:0000259" key="9">
    <source>
        <dbReference type="SMART" id="SM00650"/>
    </source>
</evidence>
<feature type="binding site" evidence="7 8">
    <location>
        <position position="20"/>
    </location>
    <ligand>
        <name>S-adenosyl-L-methionine</name>
        <dbReference type="ChEBI" id="CHEBI:59789"/>
    </ligand>
</feature>
<evidence type="ECO:0000256" key="5">
    <source>
        <dbReference type="ARBA" id="ARBA00022691"/>
    </source>
</evidence>
<keyword evidence="5 7" id="KW-0949">S-adenosyl-L-methionine</keyword>
<dbReference type="RefSeq" id="WP_211421743.1">
    <property type="nucleotide sequence ID" value="NZ_CP072642.1"/>
</dbReference>
<dbReference type="PANTHER" id="PTHR11727">
    <property type="entry name" value="DIMETHYLADENOSINE TRANSFERASE"/>
    <property type="match status" value="1"/>
</dbReference>
<protein>
    <recommendedName>
        <fullName evidence="7">Ribosomal RNA small subunit methyltransferase A</fullName>
        <ecNumber evidence="7">2.1.1.182</ecNumber>
    </recommendedName>
    <alternativeName>
        <fullName evidence="7">16S rRNA (adenine(1518)-N(6)/adenine(1519)-N(6))-dimethyltransferase</fullName>
    </alternativeName>
    <alternativeName>
        <fullName evidence="7">16S rRNA dimethyladenosine transferase</fullName>
    </alternativeName>
    <alternativeName>
        <fullName evidence="7">16S rRNA dimethylase</fullName>
    </alternativeName>
    <alternativeName>
        <fullName evidence="7">S-adenosylmethionine-6-N', N'-adenosyl(rRNA) dimethyltransferase</fullName>
    </alternativeName>
</protein>
<dbReference type="SMART" id="SM00650">
    <property type="entry name" value="rADc"/>
    <property type="match status" value="1"/>
</dbReference>
<dbReference type="InterPro" id="IPR020598">
    <property type="entry name" value="rRNA_Ade_methylase_Trfase_N"/>
</dbReference>
<dbReference type="HAMAP" id="MF_00607">
    <property type="entry name" value="16SrRNA_methyltr_A"/>
    <property type="match status" value="1"/>
</dbReference>
<evidence type="ECO:0000313" key="11">
    <source>
        <dbReference type="Proteomes" id="UP000677668"/>
    </source>
</evidence>
<dbReference type="Gene3D" id="3.40.50.150">
    <property type="entry name" value="Vaccinia Virus protein VP39"/>
    <property type="match status" value="1"/>
</dbReference>
<dbReference type="EMBL" id="CP072642">
    <property type="protein sequence ID" value="QUV93353.1"/>
    <property type="molecule type" value="Genomic_DNA"/>
</dbReference>
<evidence type="ECO:0000256" key="1">
    <source>
        <dbReference type="ARBA" id="ARBA00022490"/>
    </source>
</evidence>
<evidence type="ECO:0000256" key="6">
    <source>
        <dbReference type="ARBA" id="ARBA00022884"/>
    </source>
</evidence>
<name>A0ABX8AXD4_9BACT</name>
<feature type="binding site" evidence="7 8">
    <location>
        <position position="68"/>
    </location>
    <ligand>
        <name>S-adenosyl-L-methionine</name>
        <dbReference type="ChEBI" id="CHEBI:59789"/>
    </ligand>
</feature>
<feature type="binding site" evidence="7 8">
    <location>
        <position position="92"/>
    </location>
    <ligand>
        <name>S-adenosyl-L-methionine</name>
        <dbReference type="ChEBI" id="CHEBI:59789"/>
    </ligand>
</feature>
<keyword evidence="3 7" id="KW-0489">Methyltransferase</keyword>
<feature type="domain" description="Ribosomal RNA adenine methylase transferase N-terminal" evidence="9">
    <location>
        <begin position="27"/>
        <end position="206"/>
    </location>
</feature>
<dbReference type="Pfam" id="PF00398">
    <property type="entry name" value="RrnaAD"/>
    <property type="match status" value="1"/>
</dbReference>
<evidence type="ECO:0000256" key="4">
    <source>
        <dbReference type="ARBA" id="ARBA00022679"/>
    </source>
</evidence>
<reference evidence="10 11" key="1">
    <citation type="submission" date="2021-03" db="EMBL/GenBank/DDBJ databases">
        <title>Genomic and phenotypic characterization of Chloracidobacterium isolates provides evidence for multiple species.</title>
        <authorList>
            <person name="Saini M.K."/>
            <person name="Costas A.M.G."/>
            <person name="Tank M."/>
            <person name="Bryant D.A."/>
        </authorList>
    </citation>
    <scope>NUCLEOTIDE SEQUENCE [LARGE SCALE GENOMIC DNA]</scope>
    <source>
        <strain evidence="10 11">N</strain>
    </source>
</reference>
<sequence>MTVPDVLPPLPPPRKRFGQHFLRDRHLLARIVAAAEVGPDDLVVEIGPGRGALTEVLLERAAGVIAFELDRDLAAWLSVRFADRRWRLHVGDVLEADLADCVAEAGAAWGLTSAPVKVVANVPYNLSTPIVEKLLAARHLWTDIVLMLQREVVWRLAAAPGTKDYGYFSVVVQAACEVTRLFDVPPGAFHPPPKVMSSVVRLTPRPVAIVPPELMPYFCRVVSVAFEQRRKMLGGSLMRLGLSRADLLEGLARAGIAPERRPETLSVEAFVRMAQGLAARLPPASTSQEGA</sequence>
<comment type="subcellular location">
    <subcellularLocation>
        <location evidence="7">Cytoplasm</location>
    </subcellularLocation>
</comment>
<comment type="similarity">
    <text evidence="7">Belongs to the class I-like SAM-binding methyltransferase superfamily. rRNA adenine N(6)-methyltransferase family. RsmA subfamily.</text>
</comment>
<dbReference type="NCBIfam" id="TIGR00755">
    <property type="entry name" value="ksgA"/>
    <property type="match status" value="1"/>
</dbReference>